<dbReference type="Proteomes" id="UP000654993">
    <property type="component" value="Unassembled WGS sequence"/>
</dbReference>
<keyword evidence="8" id="KW-1185">Reference proteome</keyword>
<accession>A0A916QHU5</accession>
<feature type="transmembrane region" description="Helical" evidence="6">
    <location>
        <begin position="47"/>
        <end position="65"/>
    </location>
</feature>
<comment type="similarity">
    <text evidence="2">Belongs to the UPF0382 family.</text>
</comment>
<evidence type="ECO:0000256" key="4">
    <source>
        <dbReference type="ARBA" id="ARBA00022989"/>
    </source>
</evidence>
<sequence length="129" mass="13882">MFRTYITIGGILGMLSVALGAFGAHTLERFLSEQALDTYHTGVEYQMIHAIALVLTAVLSSHSAIDSHRIKWAGVLFTAGVVLFSGSLYAVSLTGIGSFGMIAPFGGFSFILGWLMLVLSIWPAKKQRS</sequence>
<feature type="transmembrane region" description="Helical" evidence="6">
    <location>
        <begin position="72"/>
        <end position="96"/>
    </location>
</feature>
<dbReference type="EMBL" id="BMAQ01000021">
    <property type="protein sequence ID" value="GFR38637.1"/>
    <property type="molecule type" value="Genomic_DNA"/>
</dbReference>
<evidence type="ECO:0000313" key="8">
    <source>
        <dbReference type="Proteomes" id="UP000654993"/>
    </source>
</evidence>
<comment type="subcellular location">
    <subcellularLocation>
        <location evidence="1">Membrane</location>
        <topology evidence="1">Multi-pass membrane protein</topology>
    </subcellularLocation>
</comment>
<proteinExistence type="inferred from homology"/>
<dbReference type="GO" id="GO:0005886">
    <property type="term" value="C:plasma membrane"/>
    <property type="evidence" value="ECO:0007669"/>
    <property type="project" value="TreeGrafter"/>
</dbReference>
<keyword evidence="3 6" id="KW-0812">Transmembrane</keyword>
<evidence type="ECO:0000313" key="7">
    <source>
        <dbReference type="EMBL" id="GFR38637.1"/>
    </source>
</evidence>
<organism evidence="7 8">
    <name type="scientific">Insulibacter thermoxylanivorax</name>
    <dbReference type="NCBI Taxonomy" id="2749268"/>
    <lineage>
        <taxon>Bacteria</taxon>
        <taxon>Bacillati</taxon>
        <taxon>Bacillota</taxon>
        <taxon>Bacilli</taxon>
        <taxon>Bacillales</taxon>
        <taxon>Paenibacillaceae</taxon>
        <taxon>Insulibacter</taxon>
    </lineage>
</organism>
<reference evidence="7" key="1">
    <citation type="submission" date="2020-08" db="EMBL/GenBank/DDBJ databases">
        <authorList>
            <person name="Uke A."/>
            <person name="Chhe C."/>
            <person name="Baramee S."/>
            <person name="Kosugi A."/>
        </authorList>
    </citation>
    <scope>NUCLEOTIDE SEQUENCE</scope>
    <source>
        <strain evidence="7">DA-C8</strain>
    </source>
</reference>
<dbReference type="PANTHER" id="PTHR43461">
    <property type="entry name" value="TRANSMEMBRANE PROTEIN 256"/>
    <property type="match status" value="1"/>
</dbReference>
<dbReference type="AlphaFoldDB" id="A0A916QHU5"/>
<reference evidence="7" key="2">
    <citation type="journal article" date="2021" name="Data Brief">
        <title>Draft genome sequence data of the facultative, thermophilic, xylanolytic bacterium Paenibacillus sp. strain DA-C8.</title>
        <authorList>
            <person name="Chhe C."/>
            <person name="Uke A."/>
            <person name="Baramee S."/>
            <person name="Ungkulpasvich U."/>
            <person name="Tachaapaikoon C."/>
            <person name="Pason P."/>
            <person name="Waeonukul R."/>
            <person name="Ratanakhanokchai K."/>
            <person name="Kosugi A."/>
        </authorList>
    </citation>
    <scope>NUCLEOTIDE SEQUENCE</scope>
    <source>
        <strain evidence="7">DA-C8</strain>
    </source>
</reference>
<dbReference type="RefSeq" id="WP_200966872.1">
    <property type="nucleotide sequence ID" value="NZ_BMAQ01000021.1"/>
</dbReference>
<evidence type="ECO:0000256" key="6">
    <source>
        <dbReference type="SAM" id="Phobius"/>
    </source>
</evidence>
<evidence type="ECO:0000256" key="3">
    <source>
        <dbReference type="ARBA" id="ARBA00022692"/>
    </source>
</evidence>
<dbReference type="PANTHER" id="PTHR43461:SF1">
    <property type="entry name" value="TRANSMEMBRANE PROTEIN 256"/>
    <property type="match status" value="1"/>
</dbReference>
<comment type="caution">
    <text evidence="7">The sequence shown here is derived from an EMBL/GenBank/DDBJ whole genome shotgun (WGS) entry which is preliminary data.</text>
</comment>
<protein>
    <submittedName>
        <fullName evidence="7">DUF423 domain-containing protein</fullName>
    </submittedName>
</protein>
<name>A0A916QHU5_9BACL</name>
<gene>
    <name evidence="7" type="ORF">PRECH8_19330</name>
</gene>
<keyword evidence="4 6" id="KW-1133">Transmembrane helix</keyword>
<evidence type="ECO:0000256" key="5">
    <source>
        <dbReference type="ARBA" id="ARBA00023136"/>
    </source>
</evidence>
<feature type="transmembrane region" description="Helical" evidence="6">
    <location>
        <begin position="102"/>
        <end position="122"/>
    </location>
</feature>
<keyword evidence="5 6" id="KW-0472">Membrane</keyword>
<dbReference type="InterPro" id="IPR006696">
    <property type="entry name" value="DUF423"/>
</dbReference>
<evidence type="ECO:0000256" key="1">
    <source>
        <dbReference type="ARBA" id="ARBA00004141"/>
    </source>
</evidence>
<evidence type="ECO:0000256" key="2">
    <source>
        <dbReference type="ARBA" id="ARBA00009694"/>
    </source>
</evidence>
<dbReference type="Pfam" id="PF04241">
    <property type="entry name" value="DUF423"/>
    <property type="match status" value="1"/>
</dbReference>